<keyword evidence="2" id="KW-0812">Transmembrane</keyword>
<keyword evidence="4" id="KW-0540">Nuclease</keyword>
<feature type="domain" description="Endonuclease/exonuclease/phosphatase" evidence="3">
    <location>
        <begin position="106"/>
        <end position="309"/>
    </location>
</feature>
<accession>A0A437PFR9</accession>
<dbReference type="OrthoDB" id="9796594at2"/>
<evidence type="ECO:0000313" key="5">
    <source>
        <dbReference type="Proteomes" id="UP000286997"/>
    </source>
</evidence>
<evidence type="ECO:0000256" key="1">
    <source>
        <dbReference type="SAM" id="MobiDB-lite"/>
    </source>
</evidence>
<keyword evidence="4" id="KW-0255">Endonuclease</keyword>
<keyword evidence="5" id="KW-1185">Reference proteome</keyword>
<evidence type="ECO:0000259" key="3">
    <source>
        <dbReference type="Pfam" id="PF03372"/>
    </source>
</evidence>
<protein>
    <submittedName>
        <fullName evidence="4">Endonuclease</fullName>
    </submittedName>
</protein>
<gene>
    <name evidence="4" type="ORF">EOE48_03190</name>
</gene>
<feature type="region of interest" description="Disordered" evidence="1">
    <location>
        <begin position="324"/>
        <end position="352"/>
    </location>
</feature>
<feature type="transmembrane region" description="Helical" evidence="2">
    <location>
        <begin position="6"/>
        <end position="22"/>
    </location>
</feature>
<comment type="caution">
    <text evidence="4">The sequence shown here is derived from an EMBL/GenBank/DDBJ whole genome shotgun (WGS) entry which is preliminary data.</text>
</comment>
<keyword evidence="2" id="KW-1133">Transmembrane helix</keyword>
<reference evidence="4 5" key="1">
    <citation type="submission" date="2019-01" db="EMBL/GenBank/DDBJ databases">
        <authorList>
            <person name="Chen W.-M."/>
        </authorList>
    </citation>
    <scope>NUCLEOTIDE SEQUENCE [LARGE SCALE GENOMIC DNA]</scope>
    <source>
        <strain evidence="4 5">TER-1</strain>
    </source>
</reference>
<keyword evidence="4" id="KW-0378">Hydrolase</keyword>
<dbReference type="EMBL" id="SACP01000002">
    <property type="protein sequence ID" value="RVU21116.1"/>
    <property type="molecule type" value="Genomic_DNA"/>
</dbReference>
<dbReference type="Proteomes" id="UP000286997">
    <property type="component" value="Unassembled WGS sequence"/>
</dbReference>
<evidence type="ECO:0000256" key="2">
    <source>
        <dbReference type="SAM" id="Phobius"/>
    </source>
</evidence>
<feature type="compositionally biased region" description="Basic and acidic residues" evidence="1">
    <location>
        <begin position="335"/>
        <end position="352"/>
    </location>
</feature>
<organism evidence="4 5">
    <name type="scientific">Methylobacterium oryzihabitans</name>
    <dbReference type="NCBI Taxonomy" id="2499852"/>
    <lineage>
        <taxon>Bacteria</taxon>
        <taxon>Pseudomonadati</taxon>
        <taxon>Pseudomonadota</taxon>
        <taxon>Alphaproteobacteria</taxon>
        <taxon>Hyphomicrobiales</taxon>
        <taxon>Methylobacteriaceae</taxon>
        <taxon>Methylobacterium</taxon>
    </lineage>
</organism>
<evidence type="ECO:0000313" key="4">
    <source>
        <dbReference type="EMBL" id="RVU21116.1"/>
    </source>
</evidence>
<proteinExistence type="predicted"/>
<dbReference type="Pfam" id="PF03372">
    <property type="entry name" value="Exo_endo_phos"/>
    <property type="match status" value="1"/>
</dbReference>
<dbReference type="InterPro" id="IPR005135">
    <property type="entry name" value="Endo/exonuclease/phosphatase"/>
</dbReference>
<sequence length="352" mass="38725">MTEWLVQGVGLLLVAATVLPYWRSHVGLVRSCDFPRMQIAAAIPVVAGLLLLAGGPVSLGLAAILALCLVLQARAILPFTPLARRQAEAVRPGEARAEAQVRILIANVLESNRDYGGLLREAARARPDLILALETDEGWRRALAPLERDYPNVVAQAQDNTYGLMLYSRLPLERPQVRFLLEDDVPSIRTGVVLPSGGRFTFQGVHPRPPHPGHSSAPRDAELVLVAREVDREDGPTVVAGDLNDVAWSDTTRLFQSISGLLDPRRGRGPYATFNAKWPFLRWPLDHVFFSEHFLLGRIERLPDIGSDHFPILIALQLEPRKGAARQDAPEADAEDHARGHEVVAAGREEAR</sequence>
<keyword evidence="2" id="KW-0472">Membrane</keyword>
<dbReference type="RefSeq" id="WP_127727336.1">
    <property type="nucleotide sequence ID" value="NZ_SACP01000002.1"/>
</dbReference>
<dbReference type="Gene3D" id="3.60.10.10">
    <property type="entry name" value="Endonuclease/exonuclease/phosphatase"/>
    <property type="match status" value="1"/>
</dbReference>
<feature type="transmembrane region" description="Helical" evidence="2">
    <location>
        <begin position="34"/>
        <end position="53"/>
    </location>
</feature>
<dbReference type="InterPro" id="IPR036691">
    <property type="entry name" value="Endo/exonu/phosph_ase_sf"/>
</dbReference>
<dbReference type="SUPFAM" id="SSF56219">
    <property type="entry name" value="DNase I-like"/>
    <property type="match status" value="1"/>
</dbReference>
<name>A0A437PFR9_9HYPH</name>
<dbReference type="GO" id="GO:0004519">
    <property type="term" value="F:endonuclease activity"/>
    <property type="evidence" value="ECO:0007669"/>
    <property type="project" value="UniProtKB-KW"/>
</dbReference>
<dbReference type="AlphaFoldDB" id="A0A437PFR9"/>